<dbReference type="Pfam" id="PF03772">
    <property type="entry name" value="Competence"/>
    <property type="match status" value="1"/>
</dbReference>
<evidence type="ECO:0000313" key="8">
    <source>
        <dbReference type="EMBL" id="OGD86240.1"/>
    </source>
</evidence>
<feature type="transmembrane region" description="Helical" evidence="6">
    <location>
        <begin position="190"/>
        <end position="206"/>
    </location>
</feature>
<reference evidence="8 9" key="1">
    <citation type="journal article" date="2016" name="Nat. Commun.">
        <title>Thousands of microbial genomes shed light on interconnected biogeochemical processes in an aquifer system.</title>
        <authorList>
            <person name="Anantharaman K."/>
            <person name="Brown C.T."/>
            <person name="Hug L.A."/>
            <person name="Sharon I."/>
            <person name="Castelle C.J."/>
            <person name="Probst A.J."/>
            <person name="Thomas B.C."/>
            <person name="Singh A."/>
            <person name="Wilkins M.J."/>
            <person name="Karaoz U."/>
            <person name="Brodie E.L."/>
            <person name="Williams K.H."/>
            <person name="Hubbard S.S."/>
            <person name="Banfield J.F."/>
        </authorList>
    </citation>
    <scope>NUCLEOTIDE SEQUENCE [LARGE SCALE GENOMIC DNA]</scope>
</reference>
<gene>
    <name evidence="8" type="ORF">A2Z23_00575</name>
</gene>
<dbReference type="GO" id="GO:0005886">
    <property type="term" value="C:plasma membrane"/>
    <property type="evidence" value="ECO:0007669"/>
    <property type="project" value="UniProtKB-SubCell"/>
</dbReference>
<evidence type="ECO:0000256" key="6">
    <source>
        <dbReference type="SAM" id="Phobius"/>
    </source>
</evidence>
<protein>
    <recommendedName>
        <fullName evidence="7">ComEC/Rec2-related protein domain-containing protein</fullName>
    </recommendedName>
</protein>
<dbReference type="NCBIfam" id="TIGR00360">
    <property type="entry name" value="ComEC_N-term"/>
    <property type="match status" value="1"/>
</dbReference>
<keyword evidence="4 6" id="KW-1133">Transmembrane helix</keyword>
<keyword evidence="3 6" id="KW-0812">Transmembrane</keyword>
<evidence type="ECO:0000256" key="3">
    <source>
        <dbReference type="ARBA" id="ARBA00022692"/>
    </source>
</evidence>
<comment type="caution">
    <text evidence="8">The sequence shown here is derived from an EMBL/GenBank/DDBJ whole genome shotgun (WGS) entry which is preliminary data.</text>
</comment>
<evidence type="ECO:0000256" key="1">
    <source>
        <dbReference type="ARBA" id="ARBA00004651"/>
    </source>
</evidence>
<feature type="transmembrane region" description="Helical" evidence="6">
    <location>
        <begin position="12"/>
        <end position="31"/>
    </location>
</feature>
<dbReference type="PANTHER" id="PTHR30619:SF7">
    <property type="entry name" value="BETA-LACTAMASE DOMAIN PROTEIN"/>
    <property type="match status" value="1"/>
</dbReference>
<evidence type="ECO:0000259" key="7">
    <source>
        <dbReference type="Pfam" id="PF03772"/>
    </source>
</evidence>
<keyword evidence="2" id="KW-1003">Cell membrane</keyword>
<evidence type="ECO:0000313" key="9">
    <source>
        <dbReference type="Proteomes" id="UP000176628"/>
    </source>
</evidence>
<dbReference type="InterPro" id="IPR052159">
    <property type="entry name" value="Competence_DNA_uptake"/>
</dbReference>
<keyword evidence="5 6" id="KW-0472">Membrane</keyword>
<feature type="transmembrane region" description="Helical" evidence="6">
    <location>
        <begin position="260"/>
        <end position="282"/>
    </location>
</feature>
<feature type="transmembrane region" description="Helical" evidence="6">
    <location>
        <begin position="349"/>
        <end position="369"/>
    </location>
</feature>
<dbReference type="PANTHER" id="PTHR30619">
    <property type="entry name" value="DNA INTERNALIZATION/COMPETENCE PROTEIN COMEC/REC2"/>
    <property type="match status" value="1"/>
</dbReference>
<dbReference type="InterPro" id="IPR004477">
    <property type="entry name" value="ComEC_N"/>
</dbReference>
<evidence type="ECO:0000256" key="5">
    <source>
        <dbReference type="ARBA" id="ARBA00023136"/>
    </source>
</evidence>
<evidence type="ECO:0000256" key="4">
    <source>
        <dbReference type="ARBA" id="ARBA00022989"/>
    </source>
</evidence>
<sequence length="408" mass="45532">MKKSKTKLASFSAIFFLLIFLLAAFLIFLRLPKEESLPIGKKVRVVGVLKEEPRIFGQSQYFGLTNLRIRSKVFPEFKAGDELEVIGILESPGKIEFPEIKLLAQNQLSFWQQPIFSLRKYLAKRVESLLPNREAAILLGMILGIDQIPFDLKANLRKTGTIHAVVVSGQNISIVAGFFAILIGILHRRLVILLTLLAILAYTFLAGAQPPVVRAAIMGSLAYGAIGLGRQKLSFLSLFLTAGVMLFVSPRLLFDLSFQLSFAATFGIIAIVPILADILKFLPNFLGEGLKVTTAAWLLTLPILAFTFGQISLIAIFANLAIFFAILPIMILGFATISAAAISLSLGAIFAWFAFVPLWYFVWVVEFFAKFPWASIDASRFGLIWVFLYYGVIFLIWIFLWQRSLRPR</sequence>
<feature type="transmembrane region" description="Helical" evidence="6">
    <location>
        <begin position="322"/>
        <end position="342"/>
    </location>
</feature>
<dbReference type="AlphaFoldDB" id="A0A1F5G2Z7"/>
<feature type="transmembrane region" description="Helical" evidence="6">
    <location>
        <begin position="162"/>
        <end position="183"/>
    </location>
</feature>
<comment type="subcellular location">
    <subcellularLocation>
        <location evidence="1">Cell membrane</location>
        <topology evidence="1">Multi-pass membrane protein</topology>
    </subcellularLocation>
</comment>
<feature type="transmembrane region" description="Helical" evidence="6">
    <location>
        <begin position="235"/>
        <end position="254"/>
    </location>
</feature>
<evidence type="ECO:0000256" key="2">
    <source>
        <dbReference type="ARBA" id="ARBA00022475"/>
    </source>
</evidence>
<accession>A0A1F5G2Z7</accession>
<feature type="transmembrane region" description="Helical" evidence="6">
    <location>
        <begin position="294"/>
        <end position="316"/>
    </location>
</feature>
<feature type="transmembrane region" description="Helical" evidence="6">
    <location>
        <begin position="381"/>
        <end position="401"/>
    </location>
</feature>
<dbReference type="Proteomes" id="UP000176628">
    <property type="component" value="Unassembled WGS sequence"/>
</dbReference>
<name>A0A1F5G2Z7_9BACT</name>
<feature type="domain" description="ComEC/Rec2-related protein" evidence="7">
    <location>
        <begin position="147"/>
        <end position="401"/>
    </location>
</feature>
<proteinExistence type="predicted"/>
<organism evidence="8 9">
    <name type="scientific">Candidatus Curtissbacteria bacterium RBG_16_39_7</name>
    <dbReference type="NCBI Taxonomy" id="1797707"/>
    <lineage>
        <taxon>Bacteria</taxon>
        <taxon>Candidatus Curtissiibacteriota</taxon>
    </lineage>
</organism>
<dbReference type="EMBL" id="MFAV01000024">
    <property type="protein sequence ID" value="OGD86240.1"/>
    <property type="molecule type" value="Genomic_DNA"/>
</dbReference>